<evidence type="ECO:0000256" key="7">
    <source>
        <dbReference type="ARBA" id="ARBA00024910"/>
    </source>
</evidence>
<dbReference type="AlphaFoldDB" id="A0A926DNL6"/>
<dbReference type="GO" id="GO:0000921">
    <property type="term" value="P:septin ring assembly"/>
    <property type="evidence" value="ECO:0007669"/>
    <property type="project" value="TreeGrafter"/>
</dbReference>
<evidence type="ECO:0000256" key="10">
    <source>
        <dbReference type="SAM" id="MobiDB-lite"/>
    </source>
</evidence>
<dbReference type="GO" id="GO:0032153">
    <property type="term" value="C:cell division site"/>
    <property type="evidence" value="ECO:0007669"/>
    <property type="project" value="TreeGrafter"/>
</dbReference>
<dbReference type="GO" id="GO:0043093">
    <property type="term" value="P:FtsZ-dependent cytokinesis"/>
    <property type="evidence" value="ECO:0007669"/>
    <property type="project" value="TreeGrafter"/>
</dbReference>
<evidence type="ECO:0000313" key="11">
    <source>
        <dbReference type="EMBL" id="MBC8540997.1"/>
    </source>
</evidence>
<evidence type="ECO:0000256" key="2">
    <source>
        <dbReference type="ARBA" id="ARBA00015195"/>
    </source>
</evidence>
<evidence type="ECO:0000256" key="8">
    <source>
        <dbReference type="ARBA" id="ARBA00026068"/>
    </source>
</evidence>
<evidence type="ECO:0000313" key="12">
    <source>
        <dbReference type="Proteomes" id="UP000611762"/>
    </source>
</evidence>
<keyword evidence="4 11" id="KW-0132">Cell division</keyword>
<evidence type="ECO:0000256" key="4">
    <source>
        <dbReference type="ARBA" id="ARBA00022618"/>
    </source>
</evidence>
<dbReference type="Pfam" id="PF05164">
    <property type="entry name" value="ZapA"/>
    <property type="match status" value="1"/>
</dbReference>
<comment type="subcellular location">
    <subcellularLocation>
        <location evidence="1">Cytoplasm</location>
    </subcellularLocation>
</comment>
<keyword evidence="3" id="KW-0963">Cytoplasm</keyword>
<dbReference type="EMBL" id="JACRSU010000003">
    <property type="protein sequence ID" value="MBC8540997.1"/>
    <property type="molecule type" value="Genomic_DNA"/>
</dbReference>
<dbReference type="PANTHER" id="PTHR34981:SF1">
    <property type="entry name" value="CELL DIVISION PROTEIN ZAPA"/>
    <property type="match status" value="1"/>
</dbReference>
<dbReference type="GO" id="GO:0000917">
    <property type="term" value="P:division septum assembly"/>
    <property type="evidence" value="ECO:0007669"/>
    <property type="project" value="UniProtKB-KW"/>
</dbReference>
<dbReference type="Proteomes" id="UP000611762">
    <property type="component" value="Unassembled WGS sequence"/>
</dbReference>
<sequence>MANKLQVKICGQEYTLVSDDSREYMLEMADYVDRKMVAVKNQNNRLSTSMAAILVALNVADDMKHAEAKAKEALNSQAAEIALLKKKLDESAKKLAELQTNLSGTAGAPRQQPRQGSKK</sequence>
<protein>
    <recommendedName>
        <fullName evidence="2">Cell division protein ZapA</fullName>
    </recommendedName>
    <alternativeName>
        <fullName evidence="9">Z ring-associated protein ZapA</fullName>
    </alternativeName>
</protein>
<evidence type="ECO:0000256" key="6">
    <source>
        <dbReference type="ARBA" id="ARBA00023306"/>
    </source>
</evidence>
<evidence type="ECO:0000256" key="3">
    <source>
        <dbReference type="ARBA" id="ARBA00022490"/>
    </source>
</evidence>
<comment type="subunit">
    <text evidence="8">Homodimer. Interacts with FtsZ.</text>
</comment>
<name>A0A926DNL6_9FIRM</name>
<organism evidence="11 12">
    <name type="scientific">Congzhengia minquanensis</name>
    <dbReference type="NCBI Taxonomy" id="2763657"/>
    <lineage>
        <taxon>Bacteria</taxon>
        <taxon>Bacillati</taxon>
        <taxon>Bacillota</taxon>
        <taxon>Clostridia</taxon>
        <taxon>Eubacteriales</taxon>
        <taxon>Oscillospiraceae</taxon>
        <taxon>Congzhengia</taxon>
    </lineage>
</organism>
<dbReference type="Gene3D" id="6.10.250.790">
    <property type="match status" value="1"/>
</dbReference>
<keyword evidence="12" id="KW-1185">Reference proteome</keyword>
<dbReference type="SUPFAM" id="SSF102829">
    <property type="entry name" value="Cell division protein ZapA-like"/>
    <property type="match status" value="1"/>
</dbReference>
<keyword evidence="5" id="KW-0717">Septation</keyword>
<dbReference type="InterPro" id="IPR053712">
    <property type="entry name" value="Bac_CellDiv_Activator"/>
</dbReference>
<reference evidence="11" key="1">
    <citation type="submission" date="2020-08" db="EMBL/GenBank/DDBJ databases">
        <title>Genome public.</title>
        <authorList>
            <person name="Liu C."/>
            <person name="Sun Q."/>
        </authorList>
    </citation>
    <scope>NUCLEOTIDE SEQUENCE</scope>
    <source>
        <strain evidence="11">H8</strain>
    </source>
</reference>
<comment type="caution">
    <text evidence="11">The sequence shown here is derived from an EMBL/GenBank/DDBJ whole genome shotgun (WGS) entry which is preliminary data.</text>
</comment>
<dbReference type="InterPro" id="IPR007838">
    <property type="entry name" value="Cell_div_ZapA-like"/>
</dbReference>
<gene>
    <name evidence="11" type="ORF">H8698_08435</name>
</gene>
<comment type="function">
    <text evidence="7">Activator of cell division through the inhibition of FtsZ GTPase activity, therefore promoting FtsZ assembly into bundles of protofilaments necessary for the formation of the division Z ring. It is recruited early at mid-cell but it is not essential for cell division.</text>
</comment>
<keyword evidence="6" id="KW-0131">Cell cycle</keyword>
<evidence type="ECO:0000256" key="1">
    <source>
        <dbReference type="ARBA" id="ARBA00004496"/>
    </source>
</evidence>
<dbReference type="RefSeq" id="WP_177680169.1">
    <property type="nucleotide sequence ID" value="NZ_JACRSU010000003.1"/>
</dbReference>
<accession>A0A926DNL6</accession>
<evidence type="ECO:0000256" key="5">
    <source>
        <dbReference type="ARBA" id="ARBA00023210"/>
    </source>
</evidence>
<proteinExistence type="predicted"/>
<dbReference type="PANTHER" id="PTHR34981">
    <property type="entry name" value="CELL DIVISION PROTEIN ZAPA"/>
    <property type="match status" value="1"/>
</dbReference>
<feature type="region of interest" description="Disordered" evidence="10">
    <location>
        <begin position="98"/>
        <end position="119"/>
    </location>
</feature>
<dbReference type="GO" id="GO:0030428">
    <property type="term" value="C:cell septum"/>
    <property type="evidence" value="ECO:0007669"/>
    <property type="project" value="TreeGrafter"/>
</dbReference>
<dbReference type="GO" id="GO:0005829">
    <property type="term" value="C:cytosol"/>
    <property type="evidence" value="ECO:0007669"/>
    <property type="project" value="TreeGrafter"/>
</dbReference>
<evidence type="ECO:0000256" key="9">
    <source>
        <dbReference type="ARBA" id="ARBA00033158"/>
    </source>
</evidence>
<dbReference type="InterPro" id="IPR036192">
    <property type="entry name" value="Cell_div_ZapA-like_sf"/>
</dbReference>